<dbReference type="GO" id="GO:0005794">
    <property type="term" value="C:Golgi apparatus"/>
    <property type="evidence" value="ECO:0007669"/>
    <property type="project" value="TreeGrafter"/>
</dbReference>
<dbReference type="AlphaFoldDB" id="A0A0F8XPH7"/>
<feature type="domain" description="Peptidase S8/S53" evidence="3">
    <location>
        <begin position="82"/>
        <end position="344"/>
    </location>
</feature>
<name>A0A0F8XPH7_9ZZZZ</name>
<organism evidence="4">
    <name type="scientific">marine sediment metagenome</name>
    <dbReference type="NCBI Taxonomy" id="412755"/>
    <lineage>
        <taxon>unclassified sequences</taxon>
        <taxon>metagenomes</taxon>
        <taxon>ecological metagenomes</taxon>
    </lineage>
</organism>
<proteinExistence type="inferred from homology"/>
<feature type="non-terminal residue" evidence="4">
    <location>
        <position position="382"/>
    </location>
</feature>
<gene>
    <name evidence="4" type="ORF">LCGC14_2919070</name>
</gene>
<comment type="caution">
    <text evidence="4">The sequence shown here is derived from an EMBL/GenBank/DDBJ whole genome shotgun (WGS) entry which is preliminary data.</text>
</comment>
<evidence type="ECO:0000313" key="4">
    <source>
        <dbReference type="EMBL" id="KKK70927.1"/>
    </source>
</evidence>
<dbReference type="InterPro" id="IPR050131">
    <property type="entry name" value="Peptidase_S8_subtilisin-like"/>
</dbReference>
<feature type="region of interest" description="Disordered" evidence="2">
    <location>
        <begin position="229"/>
        <end position="266"/>
    </location>
</feature>
<dbReference type="InterPro" id="IPR036852">
    <property type="entry name" value="Peptidase_S8/S53_dom_sf"/>
</dbReference>
<accession>A0A0F8XPH7</accession>
<feature type="non-terminal residue" evidence="4">
    <location>
        <position position="1"/>
    </location>
</feature>
<dbReference type="PANTHER" id="PTHR43806:SF7">
    <property type="entry name" value="MEMBRANE-BOUND TRANSCRIPTION FACTOR SITE-1 PROTEASE"/>
    <property type="match status" value="1"/>
</dbReference>
<dbReference type="GO" id="GO:0006508">
    <property type="term" value="P:proteolysis"/>
    <property type="evidence" value="ECO:0007669"/>
    <property type="project" value="InterPro"/>
</dbReference>
<evidence type="ECO:0000256" key="2">
    <source>
        <dbReference type="SAM" id="MobiDB-lite"/>
    </source>
</evidence>
<comment type="similarity">
    <text evidence="1">Belongs to the peptidase S8 family.</text>
</comment>
<evidence type="ECO:0000256" key="1">
    <source>
        <dbReference type="ARBA" id="ARBA00011073"/>
    </source>
</evidence>
<dbReference type="PROSITE" id="PS51892">
    <property type="entry name" value="SUBTILASE"/>
    <property type="match status" value="1"/>
</dbReference>
<sequence length="382" mass="40517">MLMLPCAHTLAVGDTAELYQPTSLYYSGTYQLRENDPTLTGAGTRIATICRSFTYLDDQPQNDYRINVTHNCLTNSNIVFAGDDDPQFTAEDISSHATAIGGILAGSDPNGFHPDLGNFHYEGAAPEADLTVYEFQSFLSDYIYPAVDPNTDVLTLSMGEIFSDWWTRGLESMAERDGLIVIAGIGNGSNVYDPTLYPAAGANVIGVGVIDSINSDEVADSLNIFSLASSEHSSSGPTDDNRCKPDIVAPGNCITPDASSPDGYAETGDWTSFATPVVAGTVSLLVQKAKQQPELAQAATGPGSNCVMKAILMNSATKLAYWHKGKASKDDDHTAVLDHRQGAGAINAGGAYDHLVAGKQGTGNAENIGWDNNTVGNEENIY</sequence>
<reference evidence="4" key="1">
    <citation type="journal article" date="2015" name="Nature">
        <title>Complex archaea that bridge the gap between prokaryotes and eukaryotes.</title>
        <authorList>
            <person name="Spang A."/>
            <person name="Saw J.H."/>
            <person name="Jorgensen S.L."/>
            <person name="Zaremba-Niedzwiedzka K."/>
            <person name="Martijn J."/>
            <person name="Lind A.E."/>
            <person name="van Eijk R."/>
            <person name="Schleper C."/>
            <person name="Guy L."/>
            <person name="Ettema T.J."/>
        </authorList>
    </citation>
    <scope>NUCLEOTIDE SEQUENCE</scope>
</reference>
<dbReference type="SUPFAM" id="SSF52743">
    <property type="entry name" value="Subtilisin-like"/>
    <property type="match status" value="1"/>
</dbReference>
<dbReference type="Pfam" id="PF00082">
    <property type="entry name" value="Peptidase_S8"/>
    <property type="match status" value="1"/>
</dbReference>
<protein>
    <recommendedName>
        <fullName evidence="3">Peptidase S8/S53 domain-containing protein</fullName>
    </recommendedName>
</protein>
<dbReference type="PANTHER" id="PTHR43806">
    <property type="entry name" value="PEPTIDASE S8"/>
    <property type="match status" value="1"/>
</dbReference>
<dbReference type="Gene3D" id="3.40.50.200">
    <property type="entry name" value="Peptidase S8/S53 domain"/>
    <property type="match status" value="1"/>
</dbReference>
<dbReference type="GO" id="GO:0004252">
    <property type="term" value="F:serine-type endopeptidase activity"/>
    <property type="evidence" value="ECO:0007669"/>
    <property type="project" value="InterPro"/>
</dbReference>
<dbReference type="InterPro" id="IPR000209">
    <property type="entry name" value="Peptidase_S8/S53_dom"/>
</dbReference>
<feature type="compositionally biased region" description="Polar residues" evidence="2">
    <location>
        <begin position="229"/>
        <end position="238"/>
    </location>
</feature>
<evidence type="ECO:0000259" key="3">
    <source>
        <dbReference type="Pfam" id="PF00082"/>
    </source>
</evidence>
<dbReference type="EMBL" id="LAZR01057961">
    <property type="protein sequence ID" value="KKK70927.1"/>
    <property type="molecule type" value="Genomic_DNA"/>
</dbReference>